<dbReference type="InterPro" id="IPR014721">
    <property type="entry name" value="Ribsml_uS5_D2-typ_fold_subgr"/>
</dbReference>
<dbReference type="FunFam" id="3.30.70.240:FF:000001">
    <property type="entry name" value="Elongation factor G"/>
    <property type="match status" value="1"/>
</dbReference>
<evidence type="ECO:0000256" key="5">
    <source>
        <dbReference type="ARBA" id="ARBA00024731"/>
    </source>
</evidence>
<dbReference type="STRING" id="1484053.SAMN05444274_101202"/>
<dbReference type="AlphaFoldDB" id="A0A1M4SZH2"/>
<dbReference type="SMART" id="SM00838">
    <property type="entry name" value="EFG_C"/>
    <property type="match status" value="1"/>
</dbReference>
<dbReference type="Pfam" id="PF14492">
    <property type="entry name" value="EFG_III"/>
    <property type="match status" value="1"/>
</dbReference>
<dbReference type="InterPro" id="IPR041095">
    <property type="entry name" value="EFG_II"/>
</dbReference>
<dbReference type="NCBIfam" id="TIGR00231">
    <property type="entry name" value="small_GTP"/>
    <property type="match status" value="1"/>
</dbReference>
<keyword evidence="3" id="KW-0547">Nucleotide-binding</keyword>
<keyword evidence="7" id="KW-0251">Elongation factor</keyword>
<dbReference type="Pfam" id="PF00679">
    <property type="entry name" value="EFG_C"/>
    <property type="match status" value="1"/>
</dbReference>
<dbReference type="EMBL" id="FQUM01000001">
    <property type="protein sequence ID" value="SHE37544.1"/>
    <property type="molecule type" value="Genomic_DNA"/>
</dbReference>
<protein>
    <recommendedName>
        <fullName evidence="2">Elongation factor G</fullName>
    </recommendedName>
    <alternativeName>
        <fullName evidence="1">Tetracycline resistance protein TetQ</fullName>
    </alternativeName>
</protein>
<feature type="domain" description="Tr-type G" evidence="6">
    <location>
        <begin position="7"/>
        <end position="280"/>
    </location>
</feature>
<dbReference type="InterPro" id="IPR047872">
    <property type="entry name" value="EFG_IV"/>
</dbReference>
<dbReference type="OrthoDB" id="9801591at2"/>
<dbReference type="RefSeq" id="WP_072998127.1">
    <property type="nucleotide sequence ID" value="NZ_FQUM01000001.1"/>
</dbReference>
<keyword evidence="4" id="KW-0342">GTP-binding</keyword>
<dbReference type="InterPro" id="IPR000795">
    <property type="entry name" value="T_Tr_GTP-bd_dom"/>
</dbReference>
<dbReference type="PROSITE" id="PS51722">
    <property type="entry name" value="G_TR_2"/>
    <property type="match status" value="1"/>
</dbReference>
<dbReference type="SMART" id="SM00889">
    <property type="entry name" value="EFG_IV"/>
    <property type="match status" value="1"/>
</dbReference>
<dbReference type="Gene3D" id="3.30.70.870">
    <property type="entry name" value="Elongation Factor G (Translational Gtpase), domain 3"/>
    <property type="match status" value="1"/>
</dbReference>
<evidence type="ECO:0000256" key="1">
    <source>
        <dbReference type="ARBA" id="ARBA00013902"/>
    </source>
</evidence>
<dbReference type="PANTHER" id="PTHR43261">
    <property type="entry name" value="TRANSLATION ELONGATION FACTOR G-RELATED"/>
    <property type="match status" value="1"/>
</dbReference>
<dbReference type="CDD" id="cd04170">
    <property type="entry name" value="EF-G_bact"/>
    <property type="match status" value="1"/>
</dbReference>
<evidence type="ECO:0000256" key="2">
    <source>
        <dbReference type="ARBA" id="ARBA00017872"/>
    </source>
</evidence>
<dbReference type="PANTHER" id="PTHR43261:SF6">
    <property type="entry name" value="ELONGATION FACTOR G-LIKE PROTEIN"/>
    <property type="match status" value="1"/>
</dbReference>
<dbReference type="GO" id="GO:0003924">
    <property type="term" value="F:GTPase activity"/>
    <property type="evidence" value="ECO:0007669"/>
    <property type="project" value="InterPro"/>
</dbReference>
<gene>
    <name evidence="7" type="ORF">SAMN05444274_101202</name>
</gene>
<dbReference type="CDD" id="cd03713">
    <property type="entry name" value="EFG_mtEFG_C"/>
    <property type="match status" value="1"/>
</dbReference>
<dbReference type="NCBIfam" id="NF009381">
    <property type="entry name" value="PRK12740.1-5"/>
    <property type="match status" value="1"/>
</dbReference>
<proteinExistence type="predicted"/>
<dbReference type="Gene3D" id="3.30.230.10">
    <property type="match status" value="1"/>
</dbReference>
<dbReference type="GO" id="GO:0003746">
    <property type="term" value="F:translation elongation factor activity"/>
    <property type="evidence" value="ECO:0007669"/>
    <property type="project" value="UniProtKB-KW"/>
</dbReference>
<comment type="function">
    <text evidence="5">Catalyzes the GTP-dependent ribosomal translocation step during translation elongation. During this step, the ribosome changes from the pre-translocational (PRE) to the post-translocational (POST) state as the newly formed A-site-bound peptidyl-tRNA and P-site-bound deacylated tRNA move to the P and E sites, respectively. Catalyzes the coordinated movement of the two tRNA molecules, the mRNA and conformational changes in the ribosome.</text>
</comment>
<reference evidence="7 8" key="1">
    <citation type="submission" date="2016-11" db="EMBL/GenBank/DDBJ databases">
        <authorList>
            <person name="Jaros S."/>
            <person name="Januszkiewicz K."/>
            <person name="Wedrychowicz H."/>
        </authorList>
    </citation>
    <scope>NUCLEOTIDE SEQUENCE [LARGE SCALE GENOMIC DNA]</scope>
    <source>
        <strain evidence="7 8">DSM 26910</strain>
    </source>
</reference>
<dbReference type="Pfam" id="PF03764">
    <property type="entry name" value="EFG_IV"/>
    <property type="match status" value="2"/>
</dbReference>
<dbReference type="InterPro" id="IPR020568">
    <property type="entry name" value="Ribosomal_Su5_D2-typ_SF"/>
</dbReference>
<dbReference type="InterPro" id="IPR035647">
    <property type="entry name" value="EFG_III/V"/>
</dbReference>
<dbReference type="Pfam" id="PF00009">
    <property type="entry name" value="GTP_EFTU"/>
    <property type="match status" value="1"/>
</dbReference>
<dbReference type="GO" id="GO:0032790">
    <property type="term" value="P:ribosome disassembly"/>
    <property type="evidence" value="ECO:0007669"/>
    <property type="project" value="TreeGrafter"/>
</dbReference>
<dbReference type="CDD" id="cd01434">
    <property type="entry name" value="EFG_mtEFG1_IV"/>
    <property type="match status" value="1"/>
</dbReference>
<dbReference type="SUPFAM" id="SSF54211">
    <property type="entry name" value="Ribosomal protein S5 domain 2-like"/>
    <property type="match status" value="1"/>
</dbReference>
<name>A0A1M4SZH2_9BACT</name>
<evidence type="ECO:0000256" key="4">
    <source>
        <dbReference type="ARBA" id="ARBA00023134"/>
    </source>
</evidence>
<evidence type="ECO:0000313" key="8">
    <source>
        <dbReference type="Proteomes" id="UP000184164"/>
    </source>
</evidence>
<organism evidence="7 8">
    <name type="scientific">Mariniphaga anaerophila</name>
    <dbReference type="NCBI Taxonomy" id="1484053"/>
    <lineage>
        <taxon>Bacteria</taxon>
        <taxon>Pseudomonadati</taxon>
        <taxon>Bacteroidota</taxon>
        <taxon>Bacteroidia</taxon>
        <taxon>Marinilabiliales</taxon>
        <taxon>Prolixibacteraceae</taxon>
        <taxon>Mariniphaga</taxon>
    </lineage>
</organism>
<dbReference type="SUPFAM" id="SSF52540">
    <property type="entry name" value="P-loop containing nucleoside triphosphate hydrolases"/>
    <property type="match status" value="1"/>
</dbReference>
<dbReference type="InterPro" id="IPR000640">
    <property type="entry name" value="EFG_V-like"/>
</dbReference>
<dbReference type="Gene3D" id="3.30.70.240">
    <property type="match status" value="1"/>
</dbReference>
<dbReference type="InterPro" id="IPR009000">
    <property type="entry name" value="Transl_B-barrel_sf"/>
</dbReference>
<evidence type="ECO:0000313" key="7">
    <source>
        <dbReference type="EMBL" id="SHE37544.1"/>
    </source>
</evidence>
<sequence>MKVYKTDQIRNIALIGNAGSGKTTLAEAMLFEGGVVTRRGEVTAKNTVSDHSFIEQEYGNSVLSTLLYTECNGAKINILDTPGMDDLCGGVVSSLNVTDLSLLTVNTINGIESGTVAAGRQAEKFGIPMMFVFNQLDHENTNFDAALDQCKATFGNKVTVVQYPVEAGPGFNTIIDVLKMKMYKYGPNGGKPEVLDIPDSEKDKASELQNELVEMAAENEESLMELYFDKGTLTEDEMRQGMKMGMLQRDLFPVFCTCAKKDIGVGRLMEFIVNIVPTPKERPARPIVEGKELKMDESAEPSLFVFKTAVEPHVGEITYFKVMSGKIQEGMDLINSKSGNKERLSQVFVSAGKNREKVEALVAGDLGCTVKLKETKFNQTLTTKEAGTKYEPIKFPASKHIIAIKAANESDDEKVGEILNKIKYEDPTYVIQYSKELKQLLVHGQGEYHLNVLKWYFDNVYKIDVNYIQPRIPYRETITKPAQADYRHKKQSGGAGQFGEVHMIIEPYTEGAAPKTMFKFGDKEQKISVRDVQENLLPWGGKLIFVNSIVGGSIDARFLPAILKGIMEKMEEGPLTGSYARDIVVYIYDGKMHPVDSNEISFKLAGRNAFSKAFKNAGPKILEPIYNLEVWVPSDRMGDVMSDLQGRRAMIMGMGSEKGMEKISAKVPQKEMFRYSTSLSSITGGRGVFSISFDDYEKVPAEVQDELLKAYEAEQEEE</sequence>
<dbReference type="SUPFAM" id="SSF50447">
    <property type="entry name" value="Translation proteins"/>
    <property type="match status" value="1"/>
</dbReference>
<dbReference type="InterPro" id="IPR053905">
    <property type="entry name" value="EF-G-like_DII"/>
</dbReference>
<dbReference type="Gene3D" id="2.40.30.10">
    <property type="entry name" value="Translation factors"/>
    <property type="match status" value="1"/>
</dbReference>
<dbReference type="Proteomes" id="UP000184164">
    <property type="component" value="Unassembled WGS sequence"/>
</dbReference>
<dbReference type="InterPro" id="IPR005225">
    <property type="entry name" value="Small_GTP-bd"/>
</dbReference>
<keyword evidence="7" id="KW-0648">Protein biosynthesis</keyword>
<dbReference type="InterPro" id="IPR027417">
    <property type="entry name" value="P-loop_NTPase"/>
</dbReference>
<evidence type="ECO:0000256" key="3">
    <source>
        <dbReference type="ARBA" id="ARBA00022741"/>
    </source>
</evidence>
<dbReference type="InterPro" id="IPR035649">
    <property type="entry name" value="EFG_V"/>
</dbReference>
<dbReference type="GO" id="GO:0005525">
    <property type="term" value="F:GTP binding"/>
    <property type="evidence" value="ECO:0007669"/>
    <property type="project" value="UniProtKB-KW"/>
</dbReference>
<dbReference type="InterPro" id="IPR005517">
    <property type="entry name" value="Transl_elong_EFG/EF2_IV"/>
</dbReference>
<dbReference type="SUPFAM" id="SSF54980">
    <property type="entry name" value="EF-G C-terminal domain-like"/>
    <property type="match status" value="2"/>
</dbReference>
<evidence type="ECO:0000259" key="6">
    <source>
        <dbReference type="PROSITE" id="PS51722"/>
    </source>
</evidence>
<accession>A0A1M4SZH2</accession>
<dbReference type="Gene3D" id="3.40.50.300">
    <property type="entry name" value="P-loop containing nucleotide triphosphate hydrolases"/>
    <property type="match status" value="1"/>
</dbReference>
<dbReference type="Pfam" id="PF22042">
    <property type="entry name" value="EF-G_D2"/>
    <property type="match status" value="1"/>
</dbReference>
<keyword evidence="8" id="KW-1185">Reference proteome</keyword>